<dbReference type="STRING" id="755172.HMPREF1863_00039"/>
<dbReference type="AlphaFoldDB" id="A0A134ALY3"/>
<dbReference type="OrthoDB" id="1697038at2"/>
<dbReference type="RefSeq" id="WP_068366000.1">
    <property type="nucleotide sequence ID" value="NZ_CAUPGT010000001.1"/>
</dbReference>
<organism evidence="1 2">
    <name type="scientific">Aedoeadaptatus coxii</name>
    <dbReference type="NCBI Taxonomy" id="755172"/>
    <lineage>
        <taxon>Bacteria</taxon>
        <taxon>Bacillati</taxon>
        <taxon>Bacillota</taxon>
        <taxon>Tissierellia</taxon>
        <taxon>Tissierellales</taxon>
        <taxon>Peptoniphilaceae</taxon>
        <taxon>Aedoeadaptatus</taxon>
    </lineage>
</organism>
<evidence type="ECO:0000313" key="2">
    <source>
        <dbReference type="Proteomes" id="UP000070442"/>
    </source>
</evidence>
<reference evidence="2" key="1">
    <citation type="submission" date="2016-01" db="EMBL/GenBank/DDBJ databases">
        <authorList>
            <person name="Mitreva M."/>
            <person name="Pepin K.H."/>
            <person name="Mihindukulasuriya K.A."/>
            <person name="Fulton R."/>
            <person name="Fronick C."/>
            <person name="O'Laughlin M."/>
            <person name="Miner T."/>
            <person name="Herter B."/>
            <person name="Rosa B.A."/>
            <person name="Cordes M."/>
            <person name="Tomlinson C."/>
            <person name="Wollam A."/>
            <person name="Palsikar V.B."/>
            <person name="Mardis E.R."/>
            <person name="Wilson R.K."/>
        </authorList>
    </citation>
    <scope>NUCLEOTIDE SEQUENCE [LARGE SCALE GENOMIC DNA]</scope>
    <source>
        <strain evidence="2">DNF00729</strain>
    </source>
</reference>
<proteinExistence type="predicted"/>
<dbReference type="EMBL" id="LSDG01000001">
    <property type="protein sequence ID" value="KXB68570.1"/>
    <property type="molecule type" value="Genomic_DNA"/>
</dbReference>
<accession>A0A134ALY3</accession>
<name>A0A134ALY3_9FIRM</name>
<protein>
    <submittedName>
        <fullName evidence="1">Uncharacterized protein</fullName>
    </submittedName>
</protein>
<gene>
    <name evidence="1" type="ORF">HMPREF1863_00039</name>
</gene>
<evidence type="ECO:0000313" key="1">
    <source>
        <dbReference type="EMBL" id="KXB68570.1"/>
    </source>
</evidence>
<keyword evidence="2" id="KW-1185">Reference proteome</keyword>
<dbReference type="PATRIC" id="fig|755172.3.peg.38"/>
<sequence length="101" mass="11524">MQGTKVALSDKALAYLKKKNIRAISVDTLEQPCCGFPGVINESVSKGEPKKEQDIYKKQVYEGIDVYFPYYTNVDSQTIHIDCERFLGYTRLFVANAVMEY</sequence>
<dbReference type="Proteomes" id="UP000070442">
    <property type="component" value="Unassembled WGS sequence"/>
</dbReference>
<comment type="caution">
    <text evidence="1">The sequence shown here is derived from an EMBL/GenBank/DDBJ whole genome shotgun (WGS) entry which is preliminary data.</text>
</comment>